<name>A0A927HB68_9BACI</name>
<dbReference type="AlphaFoldDB" id="A0A927HB68"/>
<evidence type="ECO:0000259" key="6">
    <source>
        <dbReference type="PROSITE" id="PS50977"/>
    </source>
</evidence>
<dbReference type="SUPFAM" id="SSF46689">
    <property type="entry name" value="Homeodomain-like"/>
    <property type="match status" value="1"/>
</dbReference>
<evidence type="ECO:0000256" key="5">
    <source>
        <dbReference type="PROSITE-ProRule" id="PRU00335"/>
    </source>
</evidence>
<evidence type="ECO:0000256" key="4">
    <source>
        <dbReference type="ARBA" id="ARBA00023163"/>
    </source>
</evidence>
<keyword evidence="3 5" id="KW-0238">DNA-binding</keyword>
<dbReference type="InterPro" id="IPR050624">
    <property type="entry name" value="HTH-type_Tx_Regulator"/>
</dbReference>
<keyword evidence="8" id="KW-1185">Reference proteome</keyword>
<keyword evidence="2" id="KW-0805">Transcription regulation</keyword>
<gene>
    <name evidence="7" type="ORF">IEO70_07375</name>
</gene>
<dbReference type="FunFam" id="1.10.10.60:FF:000141">
    <property type="entry name" value="TetR family transcriptional regulator"/>
    <property type="match status" value="1"/>
</dbReference>
<evidence type="ECO:0000256" key="3">
    <source>
        <dbReference type="ARBA" id="ARBA00023125"/>
    </source>
</evidence>
<keyword evidence="1" id="KW-0678">Repressor</keyword>
<dbReference type="EMBL" id="JACXSI010000014">
    <property type="protein sequence ID" value="MBD3108186.1"/>
    <property type="molecule type" value="Genomic_DNA"/>
</dbReference>
<dbReference type="PROSITE" id="PS50977">
    <property type="entry name" value="HTH_TETR_2"/>
    <property type="match status" value="1"/>
</dbReference>
<dbReference type="Gene3D" id="1.10.357.10">
    <property type="entry name" value="Tetracycline Repressor, domain 2"/>
    <property type="match status" value="1"/>
</dbReference>
<proteinExistence type="predicted"/>
<dbReference type="PRINTS" id="PR00455">
    <property type="entry name" value="HTHTETR"/>
</dbReference>
<dbReference type="Pfam" id="PF00440">
    <property type="entry name" value="TetR_N"/>
    <property type="match status" value="1"/>
</dbReference>
<dbReference type="InterPro" id="IPR009057">
    <property type="entry name" value="Homeodomain-like_sf"/>
</dbReference>
<accession>A0A927HB68</accession>
<dbReference type="RefSeq" id="WP_190997722.1">
    <property type="nucleotide sequence ID" value="NZ_JACXSI010000014.1"/>
</dbReference>
<comment type="caution">
    <text evidence="7">The sequence shown here is derived from an EMBL/GenBank/DDBJ whole genome shotgun (WGS) entry which is preliminary data.</text>
</comment>
<protein>
    <submittedName>
        <fullName evidence="7">TetR/AcrR family transcriptional regulator</fullName>
    </submittedName>
</protein>
<feature type="domain" description="HTH tetR-type" evidence="6">
    <location>
        <begin position="3"/>
        <end position="63"/>
    </location>
</feature>
<keyword evidence="4" id="KW-0804">Transcription</keyword>
<organism evidence="7 8">
    <name type="scientific">Peribacillus faecalis</name>
    <dbReference type="NCBI Taxonomy" id="2772559"/>
    <lineage>
        <taxon>Bacteria</taxon>
        <taxon>Bacillati</taxon>
        <taxon>Bacillota</taxon>
        <taxon>Bacilli</taxon>
        <taxon>Bacillales</taxon>
        <taxon>Bacillaceae</taxon>
        <taxon>Peribacillus</taxon>
    </lineage>
</organism>
<dbReference type="PANTHER" id="PTHR43479:SF22">
    <property type="entry name" value="TRANSCRIPTIONAL REGULATOR, TETR FAMILY"/>
    <property type="match status" value="1"/>
</dbReference>
<evidence type="ECO:0000256" key="2">
    <source>
        <dbReference type="ARBA" id="ARBA00023015"/>
    </source>
</evidence>
<dbReference type="GO" id="GO:0003677">
    <property type="term" value="F:DNA binding"/>
    <property type="evidence" value="ECO:0007669"/>
    <property type="project" value="UniProtKB-UniRule"/>
</dbReference>
<dbReference type="InterPro" id="IPR023772">
    <property type="entry name" value="DNA-bd_HTH_TetR-type_CS"/>
</dbReference>
<evidence type="ECO:0000313" key="8">
    <source>
        <dbReference type="Proteomes" id="UP000602076"/>
    </source>
</evidence>
<dbReference type="GO" id="GO:0045892">
    <property type="term" value="P:negative regulation of DNA-templated transcription"/>
    <property type="evidence" value="ECO:0007669"/>
    <property type="project" value="UniProtKB-ARBA"/>
</dbReference>
<dbReference type="InterPro" id="IPR001647">
    <property type="entry name" value="HTH_TetR"/>
</dbReference>
<reference evidence="7" key="1">
    <citation type="submission" date="2020-09" db="EMBL/GenBank/DDBJ databases">
        <title>Bacillus faecalis sp. nov., a moderately halophilic bacterium isolated from cow faeces.</title>
        <authorList>
            <person name="Jiang L."/>
            <person name="Lee J."/>
        </authorList>
    </citation>
    <scope>NUCLEOTIDE SEQUENCE</scope>
    <source>
        <strain evidence="7">AGMB 02131</strain>
    </source>
</reference>
<dbReference type="PROSITE" id="PS01081">
    <property type="entry name" value="HTH_TETR_1"/>
    <property type="match status" value="1"/>
</dbReference>
<dbReference type="PANTHER" id="PTHR43479">
    <property type="entry name" value="ACREF/ENVCD OPERON REPRESSOR-RELATED"/>
    <property type="match status" value="1"/>
</dbReference>
<feature type="DNA-binding region" description="H-T-H motif" evidence="5">
    <location>
        <begin position="26"/>
        <end position="45"/>
    </location>
</feature>
<evidence type="ECO:0000313" key="7">
    <source>
        <dbReference type="EMBL" id="MBD3108186.1"/>
    </source>
</evidence>
<sequence length="302" mass="35564">MMNERKRNVLSAAQRLFIEKGFQSTSIQDILNEAKISKGTFYNYFNSKQECLIAMIDHGVEEVKARRRKLLSNSLGRDINSPEFLVEQIAIPWQVNRDENLAPIYEAIFQSGDEELKQIVTSNYLKEMDWLATRIVDIYGKDASPYSYDCSIMIHGIQKQMMAAWRMIRKEPFDMTEILRYVLKRMDIIVKQLIEQDDIFIGEYAAKFFAKEPELKKETEDEIAAQFEALVEKIDEEEFQEGYEYTELLLSEFQSDQPKIYIIEAIVILFSKVFHQTIHEKVANELTEMVWEYIEERKNRSA</sequence>
<evidence type="ECO:0000256" key="1">
    <source>
        <dbReference type="ARBA" id="ARBA00022491"/>
    </source>
</evidence>
<dbReference type="Proteomes" id="UP000602076">
    <property type="component" value="Unassembled WGS sequence"/>
</dbReference>